<evidence type="ECO:0000259" key="8">
    <source>
        <dbReference type="SMART" id="SM00382"/>
    </source>
</evidence>
<evidence type="ECO:0000256" key="4">
    <source>
        <dbReference type="ARBA" id="ARBA00022741"/>
    </source>
</evidence>
<dbReference type="PANTHER" id="PTHR33463:SF187">
    <property type="entry name" value="AND NB-ARC DOMAIN DISEASE RESISTANCE PROTEIN, PUTATIVE-RELATED"/>
    <property type="match status" value="1"/>
</dbReference>
<evidence type="ECO:0000313" key="9">
    <source>
        <dbReference type="Proteomes" id="UP000694918"/>
    </source>
</evidence>
<dbReference type="InterPro" id="IPR036388">
    <property type="entry name" value="WH-like_DNA-bd_sf"/>
</dbReference>
<evidence type="ECO:0000256" key="5">
    <source>
        <dbReference type="ARBA" id="ARBA00022821"/>
    </source>
</evidence>
<dbReference type="Gene3D" id="3.40.50.300">
    <property type="entry name" value="P-loop containing nucleotide triphosphate hydrolases"/>
    <property type="match status" value="1"/>
</dbReference>
<dbReference type="PANTHER" id="PTHR33463">
    <property type="entry name" value="NB-ARC DOMAIN-CONTAINING PROTEIN-RELATED"/>
    <property type="match status" value="1"/>
</dbReference>
<evidence type="ECO:0000313" key="15">
    <source>
        <dbReference type="RefSeq" id="XP_011001280.1"/>
    </source>
</evidence>
<dbReference type="Pfam" id="PF23559">
    <property type="entry name" value="WHD_DRP"/>
    <property type="match status" value="1"/>
</dbReference>
<dbReference type="GO" id="GO:0006952">
    <property type="term" value="P:defense response"/>
    <property type="evidence" value="ECO:0007669"/>
    <property type="project" value="UniProtKB-KW"/>
</dbReference>
<dbReference type="Pfam" id="PF00931">
    <property type="entry name" value="NB-ARC"/>
    <property type="match status" value="1"/>
</dbReference>
<reference evidence="10 11" key="1">
    <citation type="submission" date="2025-04" db="UniProtKB">
        <authorList>
            <consortium name="RefSeq"/>
        </authorList>
    </citation>
    <scope>IDENTIFICATION</scope>
</reference>
<keyword evidence="4" id="KW-0547">Nucleotide-binding</keyword>
<dbReference type="RefSeq" id="XP_011001276.1">
    <property type="nucleotide sequence ID" value="XM_011002974.1"/>
</dbReference>
<dbReference type="RefSeq" id="XP_011001281.1">
    <property type="nucleotide sequence ID" value="XM_011002979.1"/>
</dbReference>
<dbReference type="GO" id="GO:0005524">
    <property type="term" value="F:ATP binding"/>
    <property type="evidence" value="ECO:0007669"/>
    <property type="project" value="UniProtKB-KW"/>
</dbReference>
<comment type="similarity">
    <text evidence="1">Belongs to the disease resistance NB-LRR family.</text>
</comment>
<gene>
    <name evidence="10 11 12 13 14 15 16" type="primary">LOC105108611</name>
</gene>
<evidence type="ECO:0000313" key="13">
    <source>
        <dbReference type="RefSeq" id="XP_011001278.1"/>
    </source>
</evidence>
<dbReference type="InterPro" id="IPR002182">
    <property type="entry name" value="NB-ARC"/>
</dbReference>
<dbReference type="RefSeq" id="XP_011001280.1">
    <property type="nucleotide sequence ID" value="XM_011002978.1"/>
</dbReference>
<dbReference type="PRINTS" id="PR00364">
    <property type="entry name" value="DISEASERSIST"/>
</dbReference>
<dbReference type="SUPFAM" id="SSF52058">
    <property type="entry name" value="L domain-like"/>
    <property type="match status" value="1"/>
</dbReference>
<keyword evidence="6" id="KW-0067">ATP-binding</keyword>
<dbReference type="FunFam" id="3.40.50.300:FF:001091">
    <property type="entry name" value="Probable disease resistance protein At1g61300"/>
    <property type="match status" value="1"/>
</dbReference>
<keyword evidence="3" id="KW-0677">Repeat</keyword>
<organism evidence="9 14">
    <name type="scientific">Populus euphratica</name>
    <name type="common">Euphrates poplar</name>
    <dbReference type="NCBI Taxonomy" id="75702"/>
    <lineage>
        <taxon>Eukaryota</taxon>
        <taxon>Viridiplantae</taxon>
        <taxon>Streptophyta</taxon>
        <taxon>Embryophyta</taxon>
        <taxon>Tracheophyta</taxon>
        <taxon>Spermatophyta</taxon>
        <taxon>Magnoliopsida</taxon>
        <taxon>eudicotyledons</taxon>
        <taxon>Gunneridae</taxon>
        <taxon>Pentapetalae</taxon>
        <taxon>rosids</taxon>
        <taxon>fabids</taxon>
        <taxon>Malpighiales</taxon>
        <taxon>Salicaceae</taxon>
        <taxon>Saliceae</taxon>
        <taxon>Populus</taxon>
    </lineage>
</organism>
<feature type="region of interest" description="Disordered" evidence="7">
    <location>
        <begin position="194"/>
        <end position="217"/>
    </location>
</feature>
<feature type="compositionally biased region" description="Polar residues" evidence="7">
    <location>
        <begin position="80"/>
        <end position="96"/>
    </location>
</feature>
<dbReference type="InterPro" id="IPR027417">
    <property type="entry name" value="P-loop_NTPase"/>
</dbReference>
<dbReference type="InterPro" id="IPR058922">
    <property type="entry name" value="WHD_DRP"/>
</dbReference>
<dbReference type="SMART" id="SM00382">
    <property type="entry name" value="AAA"/>
    <property type="match status" value="1"/>
</dbReference>
<feature type="domain" description="AAA+ ATPase" evidence="8">
    <location>
        <begin position="254"/>
        <end position="406"/>
    </location>
</feature>
<dbReference type="RefSeq" id="XP_011001275.1">
    <property type="nucleotide sequence ID" value="XM_011002973.1"/>
</dbReference>
<dbReference type="Gene3D" id="1.10.8.430">
    <property type="entry name" value="Helical domain of apoptotic protease-activating factors"/>
    <property type="match status" value="1"/>
</dbReference>
<feature type="region of interest" description="Disordered" evidence="7">
    <location>
        <begin position="138"/>
        <end position="157"/>
    </location>
</feature>
<dbReference type="Pfam" id="PF23247">
    <property type="entry name" value="LRR_RPS2"/>
    <property type="match status" value="1"/>
</dbReference>
<dbReference type="Gene3D" id="3.80.10.10">
    <property type="entry name" value="Ribonuclease Inhibitor"/>
    <property type="match status" value="2"/>
</dbReference>
<evidence type="ECO:0000313" key="12">
    <source>
        <dbReference type="RefSeq" id="XP_011001277.1"/>
    </source>
</evidence>
<dbReference type="RefSeq" id="XP_011001278.1">
    <property type="nucleotide sequence ID" value="XM_011002976.1"/>
</dbReference>
<dbReference type="KEGG" id="peu:105108611"/>
<evidence type="ECO:0000313" key="16">
    <source>
        <dbReference type="RefSeq" id="XP_011001281.1"/>
    </source>
</evidence>
<dbReference type="GO" id="GO:0043531">
    <property type="term" value="F:ADP binding"/>
    <property type="evidence" value="ECO:0007669"/>
    <property type="project" value="InterPro"/>
</dbReference>
<protein>
    <submittedName>
        <fullName evidence="10 11">Probable disease resistance protein At4g27220</fullName>
    </submittedName>
</protein>
<dbReference type="InterPro" id="IPR001611">
    <property type="entry name" value="Leu-rich_rpt"/>
</dbReference>
<dbReference type="InterPro" id="IPR057135">
    <property type="entry name" value="At4g27190-like_LRR"/>
</dbReference>
<evidence type="ECO:0000313" key="14">
    <source>
        <dbReference type="RefSeq" id="XP_011001279.1"/>
    </source>
</evidence>
<dbReference type="InterPro" id="IPR050905">
    <property type="entry name" value="Plant_NBS-LRR"/>
</dbReference>
<keyword evidence="5" id="KW-0611">Plant defense</keyword>
<dbReference type="RefSeq" id="XP_011001279.1">
    <property type="nucleotide sequence ID" value="XM_011002977.1"/>
</dbReference>
<evidence type="ECO:0000256" key="6">
    <source>
        <dbReference type="ARBA" id="ARBA00022840"/>
    </source>
</evidence>
<dbReference type="InterPro" id="IPR003593">
    <property type="entry name" value="AAA+_ATPase"/>
</dbReference>
<evidence type="ECO:0000256" key="2">
    <source>
        <dbReference type="ARBA" id="ARBA00022614"/>
    </source>
</evidence>
<dbReference type="SUPFAM" id="SSF52540">
    <property type="entry name" value="P-loop containing nucleoside triphosphate hydrolases"/>
    <property type="match status" value="1"/>
</dbReference>
<dbReference type="Gene3D" id="1.10.10.10">
    <property type="entry name" value="Winged helix-like DNA-binding domain superfamily/Winged helix DNA-binding domain"/>
    <property type="match status" value="1"/>
</dbReference>
<accession>A0AAJ6X0X0</accession>
<evidence type="ECO:0000256" key="7">
    <source>
        <dbReference type="SAM" id="MobiDB-lite"/>
    </source>
</evidence>
<dbReference type="Proteomes" id="UP000694918">
    <property type="component" value="Unplaced"/>
</dbReference>
<dbReference type="FunFam" id="1.10.10.10:FF:000322">
    <property type="entry name" value="Probable disease resistance protein At1g63360"/>
    <property type="match status" value="1"/>
</dbReference>
<evidence type="ECO:0000313" key="10">
    <source>
        <dbReference type="RefSeq" id="XP_011001275.1"/>
    </source>
</evidence>
<dbReference type="RefSeq" id="XP_011001277.1">
    <property type="nucleotide sequence ID" value="XM_011002975.1"/>
</dbReference>
<dbReference type="Pfam" id="PF13855">
    <property type="entry name" value="LRR_8"/>
    <property type="match status" value="1"/>
</dbReference>
<feature type="compositionally biased region" description="Polar residues" evidence="7">
    <location>
        <begin position="202"/>
        <end position="217"/>
    </location>
</feature>
<keyword evidence="2" id="KW-0433">Leucine-rich repeat</keyword>
<feature type="region of interest" description="Disordered" evidence="7">
    <location>
        <begin position="72"/>
        <end position="96"/>
    </location>
</feature>
<name>A0AAJ6X0X0_POPEU</name>
<evidence type="ECO:0000313" key="11">
    <source>
        <dbReference type="RefSeq" id="XP_011001276.1"/>
    </source>
</evidence>
<dbReference type="InterPro" id="IPR032675">
    <property type="entry name" value="LRR_dom_sf"/>
</dbReference>
<keyword evidence="9" id="KW-1185">Reference proteome</keyword>
<evidence type="ECO:0000256" key="1">
    <source>
        <dbReference type="ARBA" id="ARBA00008894"/>
    </source>
</evidence>
<dbReference type="AlphaFoldDB" id="A0AAJ6X0X0"/>
<proteinExistence type="inferred from homology"/>
<evidence type="ECO:0000256" key="3">
    <source>
        <dbReference type="ARBA" id="ARBA00022737"/>
    </source>
</evidence>
<dbReference type="GeneID" id="105108611"/>
<sequence>MVRSDDPFWNDVEGIDNGRMKCKFCGHQFAKDTSITRIKWHLSGVKRRGVKICNHVPEEVQDAARVAIDGPPEKKLKTAAGSSNNEVSNPISAPAQEQNNEVMAQEGDALFVGEREQWLSSFTDEDIELLRGIFHEGTSINQADEPRGDSSQPTDPLCLDHGRNYDHLYASSIHNDVIMNDVENMVRLRTEPVEEDVENNHGRSVQPDTGASSSGGVACNTNEIKGDALPTGKMVGQAFEERKKTISSFLMRNEVSSIGIYGMGGVGKTTLVKHIHNQLQERRDTHVYWITVSQDTSINRLQTSLARQIGLDLSSEDEELHRAAALKEELKKKQKWVLILDDLWEAFDLQKLGVPDQVQGCELILTTRSVMVCQQMKTQHTIKVQSISDEEAWTLFTERLGHDIALSPEVERIAVDVVRECAGIPLKIITMAGSMRGVDDPYEWMNTLKKLKETKYRKMEDVFGMLRISYDRLDNDLALQQCLLYYALFPEDDEIAREDLIGYLIDEGIIEEMRSRQAAFDEGHTMLDKLENVYLLETSKNEDDCRCVKMHDLIRDMAHQILQTNSLVMVGDFRGGLPDVDMWKEDLVRVSLIGCYFVEIPSSHSPRCPNLSTLLLCDNEGLRFIADSFFTQLHGLKVLDLSRTDITELPDSICELVSLTALLLKECINLRHVPSLEKLRALKRLDLSGTWALEKMPQGMQCLSNLRYLRMNGCGEKEFPSGILPKLSHLQVLILEKIYRPVTVKGKEVGCLRELENLECHFKGQSDFVEYLDSRDKTRSLGTYCISVGLRDGDDYSEIEYYSESKTVRLSNLCNNGDGDFQVMFPNDIQQLVIFKSSCDVSSLIEHSIELEVIHIEDCNSMESLISSSWFYPSPTPLPSYNGVFSGLKKFNCSGCSSMKKLFPLVLLPYLVNLEKITVRDCEEMEEIIGGTRSDEESSSINNTEFKLPELRELELEDLPELKSICSAKLICDSLQVIQVINCWKLKKMPICLPLLENGQPSPPPPSLKRIHIDSEEWWESVVEWEHPKAKNVLRPFVWC</sequence>
<dbReference type="InterPro" id="IPR042197">
    <property type="entry name" value="Apaf_helical"/>
</dbReference>